<dbReference type="EMBL" id="WVRA01000002">
    <property type="protein sequence ID" value="NOE18188.1"/>
    <property type="molecule type" value="Genomic_DNA"/>
</dbReference>
<reference evidence="3" key="1">
    <citation type="submission" date="2019-12" db="EMBL/GenBank/DDBJ databases">
        <title>Ruegeria JWLKs population differentiation of coral mucus and skeleton niches.</title>
        <authorList>
            <person name="Luo D."/>
        </authorList>
    </citation>
    <scope>NUCLEOTIDE SEQUENCE</scope>
    <source>
        <strain evidence="3">HKCCD6181</strain>
    </source>
</reference>
<proteinExistence type="predicted"/>
<dbReference type="Pfam" id="PF00565">
    <property type="entry name" value="SNase"/>
    <property type="match status" value="1"/>
</dbReference>
<gene>
    <name evidence="3" type="ORF">GS634_08640</name>
</gene>
<dbReference type="SUPFAM" id="SSF50199">
    <property type="entry name" value="Staphylococcal nuclease"/>
    <property type="match status" value="1"/>
</dbReference>
<feature type="domain" description="TNase-like" evidence="2">
    <location>
        <begin position="19"/>
        <end position="143"/>
    </location>
</feature>
<evidence type="ECO:0000256" key="1">
    <source>
        <dbReference type="SAM" id="SignalP"/>
    </source>
</evidence>
<sequence>MLRICLAFVLLLPGLTHAAEQLAGRVDVIDADTWNVGGVRVRLHGIDAPELDQACQDSDGSSWPCGAWATHMVREQFQGRMTTCVPVDRDRYGRIVARCSVEREDVAARIVEQGLAFAYRKYSDTYAGAEQVARIENRGLHKTQIQVPWVHRARKKPKSSETCLIKGNVSSKGERIFHEPGQRYYAKTRISAAKGERWFCSAAEARAAGWRAARR</sequence>
<protein>
    <submittedName>
        <fullName evidence="3">Thermonuclease family protein</fullName>
    </submittedName>
</protein>
<dbReference type="PROSITE" id="PS50830">
    <property type="entry name" value="TNASE_3"/>
    <property type="match status" value="1"/>
</dbReference>
<comment type="caution">
    <text evidence="3">The sequence shown here is derived from an EMBL/GenBank/DDBJ whole genome shotgun (WGS) entry which is preliminary data.</text>
</comment>
<accession>A0AA90YSH1</accession>
<evidence type="ECO:0000313" key="3">
    <source>
        <dbReference type="EMBL" id="NOE18188.1"/>
    </source>
</evidence>
<name>A0AA90YSH1_9RHOB</name>
<evidence type="ECO:0000313" key="4">
    <source>
        <dbReference type="Proteomes" id="UP000597886"/>
    </source>
</evidence>
<organism evidence="3 4">
    <name type="scientific">Ruegeria atlantica</name>
    <dbReference type="NCBI Taxonomy" id="81569"/>
    <lineage>
        <taxon>Bacteria</taxon>
        <taxon>Pseudomonadati</taxon>
        <taxon>Pseudomonadota</taxon>
        <taxon>Alphaproteobacteria</taxon>
        <taxon>Rhodobacterales</taxon>
        <taxon>Roseobacteraceae</taxon>
        <taxon>Ruegeria</taxon>
    </lineage>
</organism>
<dbReference type="Gene3D" id="2.40.50.90">
    <property type="match status" value="1"/>
</dbReference>
<evidence type="ECO:0000259" key="2">
    <source>
        <dbReference type="PROSITE" id="PS50830"/>
    </source>
</evidence>
<dbReference type="InterPro" id="IPR035437">
    <property type="entry name" value="SNase_OB-fold_sf"/>
</dbReference>
<dbReference type="Proteomes" id="UP000597886">
    <property type="component" value="Unassembled WGS sequence"/>
</dbReference>
<feature type="chain" id="PRO_5041701653" evidence="1">
    <location>
        <begin position="19"/>
        <end position="215"/>
    </location>
</feature>
<dbReference type="PANTHER" id="PTHR12302">
    <property type="entry name" value="EBNA2 BINDING PROTEIN P100"/>
    <property type="match status" value="1"/>
</dbReference>
<dbReference type="AlphaFoldDB" id="A0AA90YSH1"/>
<dbReference type="PANTHER" id="PTHR12302:SF26">
    <property type="entry name" value="BLR1266 PROTEIN"/>
    <property type="match status" value="1"/>
</dbReference>
<dbReference type="InterPro" id="IPR016071">
    <property type="entry name" value="Staphylococal_nuclease_OB-fold"/>
</dbReference>
<dbReference type="SMART" id="SM00318">
    <property type="entry name" value="SNc"/>
    <property type="match status" value="1"/>
</dbReference>
<keyword evidence="1" id="KW-0732">Signal</keyword>
<feature type="signal peptide" evidence="1">
    <location>
        <begin position="1"/>
        <end position="18"/>
    </location>
</feature>
<dbReference type="RefSeq" id="WP_171329582.1">
    <property type="nucleotide sequence ID" value="NZ_WVRA01000002.1"/>
</dbReference>